<proteinExistence type="inferred from homology"/>
<dbReference type="GO" id="GO:0009807">
    <property type="term" value="P:lignan biosynthetic process"/>
    <property type="evidence" value="ECO:0007669"/>
    <property type="project" value="UniProtKB-ARBA"/>
</dbReference>
<feature type="domain" description="NmrA-like" evidence="4">
    <location>
        <begin position="2"/>
        <end position="304"/>
    </location>
</feature>
<dbReference type="InterPro" id="IPR008030">
    <property type="entry name" value="NmrA-like"/>
</dbReference>
<evidence type="ECO:0000313" key="5">
    <source>
        <dbReference type="EMBL" id="KAI5066989.1"/>
    </source>
</evidence>
<dbReference type="CDD" id="cd05259">
    <property type="entry name" value="PCBER_SDR_a"/>
    <property type="match status" value="1"/>
</dbReference>
<name>A0A9D4UGI6_ADICA</name>
<accession>A0A9D4UGI6</accession>
<evidence type="ECO:0000259" key="4">
    <source>
        <dbReference type="Pfam" id="PF05368"/>
    </source>
</evidence>
<gene>
    <name evidence="5" type="ORF">GOP47_0017517</name>
</gene>
<dbReference type="AlphaFoldDB" id="A0A9D4UGI6"/>
<dbReference type="PANTHER" id="PTHR43349:SF4">
    <property type="entry name" value="PINORESINOL REDUCTASE 1-RELATED"/>
    <property type="match status" value="1"/>
</dbReference>
<evidence type="ECO:0000256" key="1">
    <source>
        <dbReference type="ARBA" id="ARBA00005725"/>
    </source>
</evidence>
<dbReference type="GO" id="GO:0010283">
    <property type="term" value="F:pinoresinol reductase activity"/>
    <property type="evidence" value="ECO:0007669"/>
    <property type="project" value="UniProtKB-ARBA"/>
</dbReference>
<dbReference type="SUPFAM" id="SSF51735">
    <property type="entry name" value="NAD(P)-binding Rossmann-fold domains"/>
    <property type="match status" value="1"/>
</dbReference>
<comment type="similarity">
    <text evidence="1">Belongs to the NmrA-type oxidoreductase family. Isoflavone reductase subfamily.</text>
</comment>
<sequence length="308" mass="34264">MASRVLIFGATGYIGRHIAKASLNAGHPTFLFVRPGMALSVEKVRLIMSFKHDGAILLKGSFEDYTSLVDAIKQVDVVISALGSDNILDQLKIIDAIKEVGSIKRFLPSEYGMDVDHPRLLECPSPGGDIFKDKREVRRAAKKAGIPYTFVSANCFAGYFLAGLANIGEFMPPSQEVNIYGDGNAKVVWVKEDDVAAYIIRSIEDPRAIDSTIYIRPPPNILSQNEVVSIWESLSGITLDKAYIEESKWLEDTNGVLDTNHKSAMQHFHLLFYLGVCCDFEVKDEFEASHLYPEVNYTSARSYLQAFL</sequence>
<keyword evidence="2" id="KW-0521">NADP</keyword>
<dbReference type="InterPro" id="IPR050608">
    <property type="entry name" value="NmrA-type/Isoflavone_red_sf"/>
</dbReference>
<evidence type="ECO:0000256" key="2">
    <source>
        <dbReference type="ARBA" id="ARBA00022857"/>
    </source>
</evidence>
<dbReference type="Pfam" id="PF05368">
    <property type="entry name" value="NmrA"/>
    <property type="match status" value="1"/>
</dbReference>
<dbReference type="PANTHER" id="PTHR43349">
    <property type="entry name" value="PINORESINOL REDUCTASE-RELATED"/>
    <property type="match status" value="1"/>
</dbReference>
<dbReference type="InterPro" id="IPR045312">
    <property type="entry name" value="PCBER-like"/>
</dbReference>
<protein>
    <recommendedName>
        <fullName evidence="4">NmrA-like domain-containing protein</fullName>
    </recommendedName>
</protein>
<dbReference type="InterPro" id="IPR036291">
    <property type="entry name" value="NAD(P)-bd_dom_sf"/>
</dbReference>
<dbReference type="OrthoDB" id="419598at2759"/>
<keyword evidence="3" id="KW-0560">Oxidoreductase</keyword>
<dbReference type="EMBL" id="JABFUD020000017">
    <property type="protein sequence ID" value="KAI5066989.1"/>
    <property type="molecule type" value="Genomic_DNA"/>
</dbReference>
<dbReference type="Proteomes" id="UP000886520">
    <property type="component" value="Chromosome 17"/>
</dbReference>
<organism evidence="5 6">
    <name type="scientific">Adiantum capillus-veneris</name>
    <name type="common">Maidenhair fern</name>
    <dbReference type="NCBI Taxonomy" id="13818"/>
    <lineage>
        <taxon>Eukaryota</taxon>
        <taxon>Viridiplantae</taxon>
        <taxon>Streptophyta</taxon>
        <taxon>Embryophyta</taxon>
        <taxon>Tracheophyta</taxon>
        <taxon>Polypodiopsida</taxon>
        <taxon>Polypodiidae</taxon>
        <taxon>Polypodiales</taxon>
        <taxon>Pteridineae</taxon>
        <taxon>Pteridaceae</taxon>
        <taxon>Vittarioideae</taxon>
        <taxon>Adiantum</taxon>
    </lineage>
</organism>
<evidence type="ECO:0000256" key="3">
    <source>
        <dbReference type="ARBA" id="ARBA00023002"/>
    </source>
</evidence>
<reference evidence="5" key="1">
    <citation type="submission" date="2021-01" db="EMBL/GenBank/DDBJ databases">
        <title>Adiantum capillus-veneris genome.</title>
        <authorList>
            <person name="Fang Y."/>
            <person name="Liao Q."/>
        </authorList>
    </citation>
    <scope>NUCLEOTIDE SEQUENCE</scope>
    <source>
        <strain evidence="5">H3</strain>
        <tissue evidence="5">Leaf</tissue>
    </source>
</reference>
<dbReference type="Gene3D" id="3.40.50.720">
    <property type="entry name" value="NAD(P)-binding Rossmann-like Domain"/>
    <property type="match status" value="1"/>
</dbReference>
<keyword evidence="6" id="KW-1185">Reference proteome</keyword>
<comment type="caution">
    <text evidence="5">The sequence shown here is derived from an EMBL/GenBank/DDBJ whole genome shotgun (WGS) entry which is preliminary data.</text>
</comment>
<dbReference type="Gene3D" id="3.90.25.10">
    <property type="entry name" value="UDP-galactose 4-epimerase, domain 1"/>
    <property type="match status" value="1"/>
</dbReference>
<evidence type="ECO:0000313" key="6">
    <source>
        <dbReference type="Proteomes" id="UP000886520"/>
    </source>
</evidence>